<dbReference type="PANTHER" id="PTHR48067:SF1">
    <property type="entry name" value="GPI-ANCHOR TRANSAMIDASE"/>
    <property type="match status" value="1"/>
</dbReference>
<dbReference type="GO" id="GO:0042765">
    <property type="term" value="C:GPI-anchor transamidase complex"/>
    <property type="evidence" value="ECO:0007669"/>
    <property type="project" value="InterPro"/>
</dbReference>
<dbReference type="GeneID" id="36513903"/>
<dbReference type="Proteomes" id="UP000238350">
    <property type="component" value="Unassembled WGS sequence"/>
</dbReference>
<comment type="caution">
    <text evidence="6">The sequence shown here is derived from an EMBL/GenBank/DDBJ whole genome shotgun (WGS) entry which is preliminary data.</text>
</comment>
<feature type="signal peptide" evidence="5">
    <location>
        <begin position="1"/>
        <end position="16"/>
    </location>
</feature>
<dbReference type="GO" id="GO:0006506">
    <property type="term" value="P:GPI anchor biosynthetic process"/>
    <property type="evidence" value="ECO:0007669"/>
    <property type="project" value="UniProtKB-UniPathway"/>
</dbReference>
<comment type="pathway">
    <text evidence="1">Glycolipid biosynthesis; glycosylphosphatidylinositol-anchor biosynthesis.</text>
</comment>
<dbReference type="STRING" id="45607.A0A2T0FBZ5"/>
<feature type="chain" id="PRO_5027595191" evidence="5">
    <location>
        <begin position="17"/>
        <end position="284"/>
    </location>
</feature>
<evidence type="ECO:0000256" key="3">
    <source>
        <dbReference type="ARBA" id="ARBA00022502"/>
    </source>
</evidence>
<keyword evidence="3" id="KW-0337">GPI-anchor biosynthesis</keyword>
<evidence type="ECO:0000256" key="1">
    <source>
        <dbReference type="ARBA" id="ARBA00004687"/>
    </source>
</evidence>
<dbReference type="AlphaFoldDB" id="A0A2T0FBZ5"/>
<dbReference type="PRINTS" id="PR00776">
    <property type="entry name" value="HEMOGLOBNASE"/>
</dbReference>
<dbReference type="PANTHER" id="PTHR48067">
    <property type="entry name" value="GPI-ANCHOR TRANSAMIDASE"/>
    <property type="match status" value="1"/>
</dbReference>
<dbReference type="GO" id="GO:0016255">
    <property type="term" value="P:attachment of GPI anchor to protein"/>
    <property type="evidence" value="ECO:0007669"/>
    <property type="project" value="InterPro"/>
</dbReference>
<evidence type="ECO:0000256" key="4">
    <source>
        <dbReference type="ARBA" id="ARBA00022729"/>
    </source>
</evidence>
<sequence length="284" mass="31764">MIRGLLIVWFWTLVNAENWAVLVNSSQYWYDYRHSSNLLSMYQTLRGQGFKASNIIVMNAAAHVCDARNVFLGHQYALPDHKVNLNKGVPTDYRGKQVGVQQVLDVLRNRHDGAVPNSKRLLGDARSKIVLYLTGHGGNGFLKFRDRELLFAEQLAAVIDEMYLKSRYSTMLILSDTCQAETLVDRIRAPNVYTFASSRRGESSYSLINDSDLGVALIDEFSYALAWLLAQPNGSSRSMSQLASDCGDAVELSTPVLRGPTQDILMSDFFSQASQPILMDDLIV</sequence>
<keyword evidence="4 5" id="KW-0732">Signal</keyword>
<dbReference type="Pfam" id="PF01650">
    <property type="entry name" value="Peptidase_C13"/>
    <property type="match status" value="1"/>
</dbReference>
<dbReference type="GO" id="GO:0003923">
    <property type="term" value="F:GPI-anchor transamidase activity"/>
    <property type="evidence" value="ECO:0007669"/>
    <property type="project" value="InterPro"/>
</dbReference>
<accession>A0A2T0FBZ5</accession>
<dbReference type="GO" id="GO:0006508">
    <property type="term" value="P:proteolysis"/>
    <property type="evidence" value="ECO:0007669"/>
    <property type="project" value="InterPro"/>
</dbReference>
<evidence type="ECO:0000256" key="5">
    <source>
        <dbReference type="SAM" id="SignalP"/>
    </source>
</evidence>
<organism evidence="6 7">
    <name type="scientific">Wickerhamiella sorbophila</name>
    <dbReference type="NCBI Taxonomy" id="45607"/>
    <lineage>
        <taxon>Eukaryota</taxon>
        <taxon>Fungi</taxon>
        <taxon>Dikarya</taxon>
        <taxon>Ascomycota</taxon>
        <taxon>Saccharomycotina</taxon>
        <taxon>Dipodascomycetes</taxon>
        <taxon>Dipodascales</taxon>
        <taxon>Trichomonascaceae</taxon>
        <taxon>Wickerhamiella</taxon>
    </lineage>
</organism>
<keyword evidence="7" id="KW-1185">Reference proteome</keyword>
<dbReference type="InterPro" id="IPR028361">
    <property type="entry name" value="GPI_transamidase"/>
</dbReference>
<proteinExistence type="inferred from homology"/>
<comment type="similarity">
    <text evidence="2">Belongs to the peptidase C13 family.</text>
</comment>
<reference evidence="6 7" key="1">
    <citation type="submission" date="2017-04" db="EMBL/GenBank/DDBJ databases">
        <title>Genome sequencing of [Candida] sorbophila.</title>
        <authorList>
            <person name="Ahn J.O."/>
        </authorList>
    </citation>
    <scope>NUCLEOTIDE SEQUENCE [LARGE SCALE GENOMIC DNA]</scope>
    <source>
        <strain evidence="6 7">DS02</strain>
    </source>
</reference>
<dbReference type="OrthoDB" id="192611at2759"/>
<dbReference type="Gene3D" id="3.40.50.1460">
    <property type="match status" value="1"/>
</dbReference>
<dbReference type="EMBL" id="NDIQ01000001">
    <property type="protein sequence ID" value="PRT52534.1"/>
    <property type="molecule type" value="Genomic_DNA"/>
</dbReference>
<dbReference type="UniPathway" id="UPA00196"/>
<gene>
    <name evidence="6" type="ORF">B9G98_00154</name>
</gene>
<name>A0A2T0FBZ5_9ASCO</name>
<evidence type="ECO:0000256" key="2">
    <source>
        <dbReference type="ARBA" id="ARBA00009941"/>
    </source>
</evidence>
<evidence type="ECO:0000313" key="6">
    <source>
        <dbReference type="EMBL" id="PRT52534.1"/>
    </source>
</evidence>
<protein>
    <submittedName>
        <fullName evidence="6">GPI-anchor transamidase</fullName>
    </submittedName>
</protein>
<dbReference type="RefSeq" id="XP_024662480.1">
    <property type="nucleotide sequence ID" value="XM_024806712.1"/>
</dbReference>
<dbReference type="InterPro" id="IPR001096">
    <property type="entry name" value="Peptidase_C13"/>
</dbReference>
<evidence type="ECO:0000313" key="7">
    <source>
        <dbReference type="Proteomes" id="UP000238350"/>
    </source>
</evidence>